<evidence type="ECO:0000256" key="3">
    <source>
        <dbReference type="ARBA" id="ARBA00004370"/>
    </source>
</evidence>
<dbReference type="SUPFAM" id="SSF53067">
    <property type="entry name" value="Actin-like ATPase domain"/>
    <property type="match status" value="2"/>
</dbReference>
<keyword evidence="12" id="KW-0325">Glycoprotein</keyword>
<keyword evidence="7 15" id="KW-0812">Transmembrane</keyword>
<keyword evidence="8" id="KW-0547">Nucleotide-binding</keyword>
<dbReference type="Pfam" id="PF01130">
    <property type="entry name" value="CD36"/>
    <property type="match status" value="1"/>
</dbReference>
<comment type="subcellular location">
    <subcellularLocation>
        <location evidence="2">Cytoplasm</location>
        <location evidence="2">Cytoskeleton</location>
    </subcellularLocation>
    <subcellularLocation>
        <location evidence="3">Membrane</location>
    </subcellularLocation>
</comment>
<evidence type="ECO:0000256" key="9">
    <source>
        <dbReference type="ARBA" id="ARBA00022840"/>
    </source>
</evidence>
<evidence type="ECO:0000256" key="5">
    <source>
        <dbReference type="ARBA" id="ARBA00010532"/>
    </source>
</evidence>
<keyword evidence="10 15" id="KW-1133">Transmembrane helix</keyword>
<evidence type="ECO:0000256" key="12">
    <source>
        <dbReference type="ARBA" id="ARBA00023180"/>
    </source>
</evidence>
<dbReference type="FunFam" id="3.90.640.10:FF:000005">
    <property type="entry name" value="Actin-related protein 2"/>
    <property type="match status" value="1"/>
</dbReference>
<evidence type="ECO:0000256" key="2">
    <source>
        <dbReference type="ARBA" id="ARBA00004245"/>
    </source>
</evidence>
<dbReference type="InterPro" id="IPR043129">
    <property type="entry name" value="ATPase_NBD"/>
</dbReference>
<keyword evidence="13" id="KW-0009">Actin-binding</keyword>
<evidence type="ECO:0000256" key="13">
    <source>
        <dbReference type="ARBA" id="ARBA00023203"/>
    </source>
</evidence>
<comment type="caution">
    <text evidence="16">The sequence shown here is derived from an EMBL/GenBank/DDBJ whole genome shotgun (WGS) entry which is preliminary data.</text>
</comment>
<dbReference type="SMART" id="SM00268">
    <property type="entry name" value="ACTIN"/>
    <property type="match status" value="1"/>
</dbReference>
<feature type="transmembrane region" description="Helical" evidence="15">
    <location>
        <begin position="754"/>
        <end position="785"/>
    </location>
</feature>
<sequence>MDAEGKKVIVCDNGTGFIKCGYCTSNFPDYVFPCMVGRPLIRSRAKVNNIEVQDIMVCDEAQKVRQMLEINYPVENGIVTNWEDMKHIYRYLFGSKKMNINPNESKILLTEAPLNPIKNRAKMLEVMLDEFQFHECSLAYQAILTLYAQGILTGVVVDIGDGVTHVCTVIDGYCLQNSIARLNIAGRDITRYLIRLLLLRGYAFNQTADFDTVQQIKEKLCYVAHDLDEERRLALDTTVLVESYTLPDGRTIKLSGERFEAPEVLFRPSLLGMEVNGVAEQVFKVINNAPLDDRRTLYKRIVLSGGTTMYPGFGTRLERELEKLYEDRILKGQPDKSSKNVICIEAPPRRKNMVFLGGAVYANLVKDTPTQWISRRDFNEQGIDRCVQREQRTKEDVRFYPNGTISYRESRNYTFDRSKSTADETLSITTINVVYMTLINYLDMENIPDLFRKIIGTILSFAEKPIMQLTVKEYLWGYQDPILSLLKTRLPQLVMNDQVSVFASVVNEAQYETILISSGVGLDENRIERINNLGRIERFNFSTNLSIWSNKYANMINGTDSTIWHPDVKKNEFIYTFMNDICRSVHLKYNQTHKNLFDIDTYHYILPHDAFANSKDNEGFCLNNTMKNGTQQLKCLPSGLFSLTPCVHLSGSSIAIPLPIIASNPHFLDSDRSIQDAVNGLVPDEISHRSYMDLEPTTGIIMNGSRRMQFNINVVNDSKIDAISHIHPLVYPMIWVNEHAEIDQPNADIFHKKVYIPLLLLTVFKYVIMTIGTTLLITVISLVVFSRYKKNIMVAPEPTTITDETTPLLA</sequence>
<dbReference type="Gene3D" id="3.30.420.40">
    <property type="match status" value="2"/>
</dbReference>
<keyword evidence="14" id="KW-0206">Cytoskeleton</keyword>
<evidence type="ECO:0000256" key="14">
    <source>
        <dbReference type="ARBA" id="ARBA00023212"/>
    </source>
</evidence>
<protein>
    <recommendedName>
        <fullName evidence="18">Actin-related protein 2</fullName>
    </recommendedName>
</protein>
<dbReference type="CDD" id="cd10220">
    <property type="entry name" value="ASKHA_NBD_Arp2"/>
    <property type="match status" value="1"/>
</dbReference>
<dbReference type="InterPro" id="IPR004000">
    <property type="entry name" value="Actin"/>
</dbReference>
<keyword evidence="6" id="KW-0963">Cytoplasm</keyword>
<evidence type="ECO:0000256" key="8">
    <source>
        <dbReference type="ARBA" id="ARBA00022741"/>
    </source>
</evidence>
<evidence type="ECO:0000256" key="4">
    <source>
        <dbReference type="ARBA" id="ARBA00010121"/>
    </source>
</evidence>
<dbReference type="PANTHER" id="PTHR11937">
    <property type="entry name" value="ACTIN"/>
    <property type="match status" value="1"/>
</dbReference>
<comment type="similarity">
    <text evidence="5">Belongs to the CD36 family.</text>
</comment>
<dbReference type="Proteomes" id="UP000663848">
    <property type="component" value="Unassembled WGS sequence"/>
</dbReference>
<dbReference type="GO" id="GO:0016020">
    <property type="term" value="C:membrane"/>
    <property type="evidence" value="ECO:0007669"/>
    <property type="project" value="UniProtKB-SubCell"/>
</dbReference>
<evidence type="ECO:0000256" key="10">
    <source>
        <dbReference type="ARBA" id="ARBA00022989"/>
    </source>
</evidence>
<evidence type="ECO:0000256" key="1">
    <source>
        <dbReference type="ARBA" id="ARBA00003520"/>
    </source>
</evidence>
<dbReference type="PRINTS" id="PR00190">
    <property type="entry name" value="ACTIN"/>
</dbReference>
<evidence type="ECO:0000313" key="16">
    <source>
        <dbReference type="EMBL" id="CAF4806960.1"/>
    </source>
</evidence>
<dbReference type="FunFam" id="3.30.420.40:FF:000050">
    <property type="entry name" value="Actin, alpha skeletal muscle"/>
    <property type="match status" value="1"/>
</dbReference>
<organism evidence="16 17">
    <name type="scientific">Rotaria socialis</name>
    <dbReference type="NCBI Taxonomy" id="392032"/>
    <lineage>
        <taxon>Eukaryota</taxon>
        <taxon>Metazoa</taxon>
        <taxon>Spiralia</taxon>
        <taxon>Gnathifera</taxon>
        <taxon>Rotifera</taxon>
        <taxon>Eurotatoria</taxon>
        <taxon>Bdelloidea</taxon>
        <taxon>Philodinida</taxon>
        <taxon>Philodinidae</taxon>
        <taxon>Rotaria</taxon>
    </lineage>
</organism>
<evidence type="ECO:0000256" key="15">
    <source>
        <dbReference type="SAM" id="Phobius"/>
    </source>
</evidence>
<comment type="similarity">
    <text evidence="4">Belongs to the actin family. ARP2 subfamily.</text>
</comment>
<proteinExistence type="inferred from homology"/>
<evidence type="ECO:0000256" key="6">
    <source>
        <dbReference type="ARBA" id="ARBA00022490"/>
    </source>
</evidence>
<comment type="function">
    <text evidence="1">Actins are highly conserved proteins that are involved in various types of cell motility and are ubiquitously expressed in all eukaryotic cells.</text>
</comment>
<dbReference type="AlphaFoldDB" id="A0A821PGX4"/>
<keyword evidence="11 15" id="KW-0472">Membrane</keyword>
<dbReference type="InterPro" id="IPR020902">
    <property type="entry name" value="Actin/actin-like_CS"/>
</dbReference>
<dbReference type="Gene3D" id="3.90.640.10">
    <property type="entry name" value="Actin, Chain A, domain 4"/>
    <property type="match status" value="1"/>
</dbReference>
<dbReference type="GO" id="GO:0005524">
    <property type="term" value="F:ATP binding"/>
    <property type="evidence" value="ECO:0007669"/>
    <property type="project" value="UniProtKB-KW"/>
</dbReference>
<dbReference type="EMBL" id="CAJOBR010005107">
    <property type="protein sequence ID" value="CAF4806960.1"/>
    <property type="molecule type" value="Genomic_DNA"/>
</dbReference>
<evidence type="ECO:0008006" key="18">
    <source>
        <dbReference type="Google" id="ProtNLM"/>
    </source>
</evidence>
<gene>
    <name evidence="16" type="ORF">QYT958_LOCUS24222</name>
</gene>
<keyword evidence="9" id="KW-0067">ATP-binding</keyword>
<dbReference type="GO" id="GO:0003779">
    <property type="term" value="F:actin binding"/>
    <property type="evidence" value="ECO:0007669"/>
    <property type="project" value="UniProtKB-KW"/>
</dbReference>
<dbReference type="PROSITE" id="PS01132">
    <property type="entry name" value="ACTINS_ACT_LIKE"/>
    <property type="match status" value="1"/>
</dbReference>
<name>A0A821PGX4_9BILA</name>
<evidence type="ECO:0000256" key="7">
    <source>
        <dbReference type="ARBA" id="ARBA00022692"/>
    </source>
</evidence>
<accession>A0A821PGX4</accession>
<dbReference type="InterPro" id="IPR002159">
    <property type="entry name" value="CD36_fam"/>
</dbReference>
<reference evidence="16" key="1">
    <citation type="submission" date="2021-02" db="EMBL/GenBank/DDBJ databases">
        <authorList>
            <person name="Nowell W R."/>
        </authorList>
    </citation>
    <scope>NUCLEOTIDE SEQUENCE</scope>
</reference>
<evidence type="ECO:0000256" key="11">
    <source>
        <dbReference type="ARBA" id="ARBA00023136"/>
    </source>
</evidence>
<evidence type="ECO:0000313" key="17">
    <source>
        <dbReference type="Proteomes" id="UP000663848"/>
    </source>
</evidence>
<dbReference type="GO" id="GO:0005856">
    <property type="term" value="C:cytoskeleton"/>
    <property type="evidence" value="ECO:0007669"/>
    <property type="project" value="UniProtKB-SubCell"/>
</dbReference>